<gene>
    <name evidence="1" type="ORF">FHR34_000395</name>
</gene>
<dbReference type="RefSeq" id="WP_184933746.1">
    <property type="nucleotide sequence ID" value="NZ_JACHJV010000001.1"/>
</dbReference>
<name>A0A7W7VSQ6_KITKI</name>
<organism evidence="1 2">
    <name type="scientific">Kitasatospora kifunensis</name>
    <name type="common">Streptomyces kifunensis</name>
    <dbReference type="NCBI Taxonomy" id="58351"/>
    <lineage>
        <taxon>Bacteria</taxon>
        <taxon>Bacillati</taxon>
        <taxon>Actinomycetota</taxon>
        <taxon>Actinomycetes</taxon>
        <taxon>Kitasatosporales</taxon>
        <taxon>Streptomycetaceae</taxon>
        <taxon>Kitasatospora</taxon>
    </lineage>
</organism>
<proteinExistence type="predicted"/>
<sequence length="154" mass="16990">MLLIGLRLPGLRLRGLRLPGRSGSRRLARLLSRLLLDRVAGRRLVTTGLRVPGLLMLLRRLLLPGVRLLVAGVWLLLPGVRWLLPALRVPGRGLLPLPRVARVLLAALRVAGLRLDRRVTRVLSGLPRLLRVSGVLRGRAHAPATTLRSCWKAV</sequence>
<keyword evidence="2" id="KW-1185">Reference proteome</keyword>
<evidence type="ECO:0000313" key="2">
    <source>
        <dbReference type="Proteomes" id="UP000540506"/>
    </source>
</evidence>
<evidence type="ECO:0000313" key="1">
    <source>
        <dbReference type="EMBL" id="MBB4921402.1"/>
    </source>
</evidence>
<reference evidence="1 2" key="1">
    <citation type="submission" date="2020-08" db="EMBL/GenBank/DDBJ databases">
        <title>Sequencing the genomes of 1000 actinobacteria strains.</title>
        <authorList>
            <person name="Klenk H.-P."/>
        </authorList>
    </citation>
    <scope>NUCLEOTIDE SEQUENCE [LARGE SCALE GENOMIC DNA]</scope>
    <source>
        <strain evidence="1 2">DSM 41654</strain>
    </source>
</reference>
<accession>A0A7W7VSQ6</accession>
<dbReference type="EMBL" id="JACHJV010000001">
    <property type="protein sequence ID" value="MBB4921402.1"/>
    <property type="molecule type" value="Genomic_DNA"/>
</dbReference>
<protein>
    <submittedName>
        <fullName evidence="1">Uncharacterized protein</fullName>
    </submittedName>
</protein>
<dbReference type="Proteomes" id="UP000540506">
    <property type="component" value="Unassembled WGS sequence"/>
</dbReference>
<comment type="caution">
    <text evidence="1">The sequence shown here is derived from an EMBL/GenBank/DDBJ whole genome shotgun (WGS) entry which is preliminary data.</text>
</comment>
<dbReference type="AlphaFoldDB" id="A0A7W7VSQ6"/>